<dbReference type="InterPro" id="IPR006061">
    <property type="entry name" value="SBP_1_CS"/>
</dbReference>
<evidence type="ECO:0000256" key="1">
    <source>
        <dbReference type="ARBA" id="ARBA00008520"/>
    </source>
</evidence>
<sequence>MKSKRIHRLSSLLGLTGTAAMLALAGCSGQGNIGKGKQQPNEAESPAQQGPVTLSLYINGADISDEELQRYFHEPLKKKLPYMTLEIVRNAKGTSIEELVTSGTFPDLIYTSNPNLVQFKPFDILSDLNGLTNKNLDPGRFENYEWDAIKMYGDKGELYGVPFSQNVAALIYNKDLFDKFAVPYPKENMTWDDVYELAKKLTTSQDKNAYIGIDPAGPWFVGSGLSLNYADAKTNKSVIDSEQWKMVFSMLKQFYEIPGFLGPDNKVSYGTAAFAKDRLTAMNPIWASSLQANLKPLTEVNWDLTTLPNFKGSVAPAGYIHNKQAQGAGVRSNKARHLR</sequence>
<organism evidence="5 6">
    <name type="scientific">Paenibacillus allorhizosphaerae</name>
    <dbReference type="NCBI Taxonomy" id="2849866"/>
    <lineage>
        <taxon>Bacteria</taxon>
        <taxon>Bacillati</taxon>
        <taxon>Bacillota</taxon>
        <taxon>Bacilli</taxon>
        <taxon>Bacillales</taxon>
        <taxon>Paenibacillaceae</taxon>
        <taxon>Paenibacillus</taxon>
    </lineage>
</organism>
<dbReference type="Proteomes" id="UP000730618">
    <property type="component" value="Unassembled WGS sequence"/>
</dbReference>
<dbReference type="EMBL" id="CAJVCE010000009">
    <property type="protein sequence ID" value="CAG7645295.1"/>
    <property type="molecule type" value="Genomic_DNA"/>
</dbReference>
<proteinExistence type="inferred from homology"/>
<evidence type="ECO:0000313" key="6">
    <source>
        <dbReference type="Proteomes" id="UP000730618"/>
    </source>
</evidence>
<dbReference type="RefSeq" id="WP_218099789.1">
    <property type="nucleotide sequence ID" value="NZ_CAJVCE010000009.1"/>
</dbReference>
<dbReference type="Pfam" id="PF13416">
    <property type="entry name" value="SBP_bac_8"/>
    <property type="match status" value="1"/>
</dbReference>
<dbReference type="PROSITE" id="PS01037">
    <property type="entry name" value="SBP_BACTERIAL_1"/>
    <property type="match status" value="1"/>
</dbReference>
<dbReference type="PANTHER" id="PTHR43649">
    <property type="entry name" value="ARABINOSE-BINDING PROTEIN-RELATED"/>
    <property type="match status" value="1"/>
</dbReference>
<protein>
    <recommendedName>
        <fullName evidence="7">Extracellular solute-binding protein</fullName>
    </recommendedName>
</protein>
<evidence type="ECO:0000256" key="3">
    <source>
        <dbReference type="ARBA" id="ARBA00022729"/>
    </source>
</evidence>
<dbReference type="PANTHER" id="PTHR43649:SF12">
    <property type="entry name" value="DIACETYLCHITOBIOSE BINDING PROTEIN DASA"/>
    <property type="match status" value="1"/>
</dbReference>
<evidence type="ECO:0000313" key="5">
    <source>
        <dbReference type="EMBL" id="CAG7645295.1"/>
    </source>
</evidence>
<evidence type="ECO:0000256" key="4">
    <source>
        <dbReference type="SAM" id="SignalP"/>
    </source>
</evidence>
<accession>A0ABM8VJH1</accession>
<feature type="signal peptide" evidence="4">
    <location>
        <begin position="1"/>
        <end position="25"/>
    </location>
</feature>
<dbReference type="InterPro" id="IPR006059">
    <property type="entry name" value="SBP"/>
</dbReference>
<keyword evidence="6" id="KW-1185">Reference proteome</keyword>
<keyword evidence="2" id="KW-0813">Transport</keyword>
<keyword evidence="3 4" id="KW-0732">Signal</keyword>
<dbReference type="PROSITE" id="PS51257">
    <property type="entry name" value="PROKAR_LIPOPROTEIN"/>
    <property type="match status" value="1"/>
</dbReference>
<evidence type="ECO:0008006" key="7">
    <source>
        <dbReference type="Google" id="ProtNLM"/>
    </source>
</evidence>
<reference evidence="5 6" key="1">
    <citation type="submission" date="2021-06" db="EMBL/GenBank/DDBJ databases">
        <authorList>
            <person name="Criscuolo A."/>
        </authorList>
    </citation>
    <scope>NUCLEOTIDE SEQUENCE [LARGE SCALE GENOMIC DNA]</scope>
    <source>
        <strain evidence="6">CIP 111802</strain>
    </source>
</reference>
<comment type="similarity">
    <text evidence="1">Belongs to the bacterial solute-binding protein 1 family.</text>
</comment>
<gene>
    <name evidence="5" type="ORF">PAECIP111802_03481</name>
</gene>
<feature type="chain" id="PRO_5046175993" description="Extracellular solute-binding protein" evidence="4">
    <location>
        <begin position="26"/>
        <end position="339"/>
    </location>
</feature>
<dbReference type="InterPro" id="IPR050490">
    <property type="entry name" value="Bact_solute-bd_prot1"/>
</dbReference>
<evidence type="ECO:0000256" key="2">
    <source>
        <dbReference type="ARBA" id="ARBA00022448"/>
    </source>
</evidence>
<name>A0ABM8VJH1_9BACL</name>
<comment type="caution">
    <text evidence="5">The sequence shown here is derived from an EMBL/GenBank/DDBJ whole genome shotgun (WGS) entry which is preliminary data.</text>
</comment>